<gene>
    <name evidence="3" type="ORF">BOKJ2_LOCUS12461</name>
</gene>
<dbReference type="SUPFAM" id="SSF54637">
    <property type="entry name" value="Thioesterase/thiol ester dehydrase-isomerase"/>
    <property type="match status" value="2"/>
</dbReference>
<dbReference type="Proteomes" id="UP000783686">
    <property type="component" value="Unassembled WGS sequence"/>
</dbReference>
<sequence length="319" mass="36534">MSKNEKRGVQEDIVKIFENFFNLTEVDGHFTATPPHHGGAFNPIRLFGGQAIGQAYLAATKIRPDFLPLRMDFTFLRPGTTKDDIDYMATSSGVGSHYLALESRQGEKVLNTAKFRLARLKYFEKEALQPVDFIDTSNLPCPYQTKPSSPFIATTVIDKWLKRHGFETRFANFNRNRPTLFEGRLIRFYDFENDQKQSSLMWMRLSKIVKDSPIPINVIIPLVFSDFILALPSNVILDQEPSQKSPVMSSLEHQVVFHSNDFDAKDFFLVEQQIECSTEMVKINGKIATRHGRPVMSFTQQAFFQELIPNQFVEPSPKL</sequence>
<organism evidence="3 4">
    <name type="scientific">Bursaphelenchus okinawaensis</name>
    <dbReference type="NCBI Taxonomy" id="465554"/>
    <lineage>
        <taxon>Eukaryota</taxon>
        <taxon>Metazoa</taxon>
        <taxon>Ecdysozoa</taxon>
        <taxon>Nematoda</taxon>
        <taxon>Chromadorea</taxon>
        <taxon>Rhabditida</taxon>
        <taxon>Tylenchina</taxon>
        <taxon>Tylenchomorpha</taxon>
        <taxon>Aphelenchoidea</taxon>
        <taxon>Aphelenchoididae</taxon>
        <taxon>Bursaphelenchus</taxon>
    </lineage>
</organism>
<dbReference type="InterPro" id="IPR029069">
    <property type="entry name" value="HotDog_dom_sf"/>
</dbReference>
<comment type="caution">
    <text evidence="3">The sequence shown here is derived from an EMBL/GenBank/DDBJ whole genome shotgun (WGS) entry which is preliminary data.</text>
</comment>
<dbReference type="EMBL" id="CAJFCW020000006">
    <property type="protein sequence ID" value="CAG9123979.1"/>
    <property type="molecule type" value="Genomic_DNA"/>
</dbReference>
<comment type="similarity">
    <text evidence="1">Belongs to the C/M/P thioester hydrolase family.</text>
</comment>
<dbReference type="Gene3D" id="2.40.160.210">
    <property type="entry name" value="Acyl-CoA thioesterase, double hotdog domain"/>
    <property type="match status" value="1"/>
</dbReference>
<feature type="domain" description="Acyl-CoA thioesterase-like C-terminal" evidence="2">
    <location>
        <begin position="164"/>
        <end position="303"/>
    </location>
</feature>
<dbReference type="Pfam" id="PF20789">
    <property type="entry name" value="4HBT_3C"/>
    <property type="match status" value="1"/>
</dbReference>
<dbReference type="InterPro" id="IPR003703">
    <property type="entry name" value="Acyl_CoA_thio"/>
</dbReference>
<evidence type="ECO:0000259" key="2">
    <source>
        <dbReference type="Pfam" id="PF20789"/>
    </source>
</evidence>
<dbReference type="GO" id="GO:0006637">
    <property type="term" value="P:acyl-CoA metabolic process"/>
    <property type="evidence" value="ECO:0007669"/>
    <property type="project" value="InterPro"/>
</dbReference>
<keyword evidence="4" id="KW-1185">Reference proteome</keyword>
<evidence type="ECO:0000313" key="3">
    <source>
        <dbReference type="EMBL" id="CAD5228004.1"/>
    </source>
</evidence>
<dbReference type="InterPro" id="IPR049450">
    <property type="entry name" value="ACOT8-like_C"/>
</dbReference>
<evidence type="ECO:0000313" key="4">
    <source>
        <dbReference type="Proteomes" id="UP000614601"/>
    </source>
</evidence>
<dbReference type="PANTHER" id="PTHR11066:SF66">
    <property type="entry name" value="THIOESTERASE_THIOL ESTER DEHYDRASE-ISOMERASE"/>
    <property type="match status" value="1"/>
</dbReference>
<proteinExistence type="inferred from homology"/>
<dbReference type="AlphaFoldDB" id="A0A811LIQ0"/>
<evidence type="ECO:0000256" key="1">
    <source>
        <dbReference type="ARBA" id="ARBA00006538"/>
    </source>
</evidence>
<dbReference type="GO" id="GO:0009062">
    <property type="term" value="P:fatty acid catabolic process"/>
    <property type="evidence" value="ECO:0007669"/>
    <property type="project" value="TreeGrafter"/>
</dbReference>
<dbReference type="InterPro" id="IPR042171">
    <property type="entry name" value="Acyl-CoA_hotdog"/>
</dbReference>
<dbReference type="GO" id="GO:0005782">
    <property type="term" value="C:peroxisomal matrix"/>
    <property type="evidence" value="ECO:0007669"/>
    <property type="project" value="UniProtKB-SubCell"/>
</dbReference>
<dbReference type="OrthoDB" id="5852909at2759"/>
<dbReference type="GO" id="GO:0047617">
    <property type="term" value="F:fatty acyl-CoA hydrolase activity"/>
    <property type="evidence" value="ECO:0007669"/>
    <property type="project" value="InterPro"/>
</dbReference>
<accession>A0A811LIQ0</accession>
<dbReference type="PANTHER" id="PTHR11066">
    <property type="entry name" value="ACYL-COA THIOESTERASE"/>
    <property type="match status" value="1"/>
</dbReference>
<protein>
    <recommendedName>
        <fullName evidence="2">Acyl-CoA thioesterase-like C-terminal domain-containing protein</fullName>
    </recommendedName>
</protein>
<reference evidence="3" key="1">
    <citation type="submission" date="2020-09" db="EMBL/GenBank/DDBJ databases">
        <authorList>
            <person name="Kikuchi T."/>
        </authorList>
    </citation>
    <scope>NUCLEOTIDE SEQUENCE</scope>
    <source>
        <strain evidence="3">SH1</strain>
    </source>
</reference>
<dbReference type="Proteomes" id="UP000614601">
    <property type="component" value="Unassembled WGS sequence"/>
</dbReference>
<dbReference type="EMBL" id="CAJFDH010000006">
    <property type="protein sequence ID" value="CAD5228004.1"/>
    <property type="molecule type" value="Genomic_DNA"/>
</dbReference>
<name>A0A811LIQ0_9BILA</name>